<dbReference type="EMBL" id="CP069033">
    <property type="protein sequence ID" value="QRD00725.1"/>
    <property type="molecule type" value="Genomic_DNA"/>
</dbReference>
<reference evidence="3" key="1">
    <citation type="journal article" date="2021" name="BMC Genomics">
        <title>Chromosome-level genome assembly and manually-curated proteome of model necrotroph Parastagonospora nodorum Sn15 reveals a genome-wide trove of candidate effector homologs, and redundancy of virulence-related functions within an accessory chromosome.</title>
        <authorList>
            <person name="Bertazzoni S."/>
            <person name="Jones D.A.B."/>
            <person name="Phan H.T."/>
            <person name="Tan K.-C."/>
            <person name="Hane J.K."/>
        </authorList>
    </citation>
    <scope>NUCLEOTIDE SEQUENCE [LARGE SCALE GENOMIC DNA]</scope>
    <source>
        <strain evidence="3">SN15 / ATCC MYA-4574 / FGSC 10173)</strain>
    </source>
</reference>
<evidence type="ECO:0000313" key="3">
    <source>
        <dbReference type="Proteomes" id="UP000663193"/>
    </source>
</evidence>
<dbReference type="GO" id="GO:0004672">
    <property type="term" value="F:protein kinase activity"/>
    <property type="evidence" value="ECO:0007669"/>
    <property type="project" value="InterPro"/>
</dbReference>
<evidence type="ECO:0000313" key="2">
    <source>
        <dbReference type="EMBL" id="QRD00725.1"/>
    </source>
</evidence>
<organism evidence="2 3">
    <name type="scientific">Phaeosphaeria nodorum (strain SN15 / ATCC MYA-4574 / FGSC 10173)</name>
    <name type="common">Glume blotch fungus</name>
    <name type="synonym">Parastagonospora nodorum</name>
    <dbReference type="NCBI Taxonomy" id="321614"/>
    <lineage>
        <taxon>Eukaryota</taxon>
        <taxon>Fungi</taxon>
        <taxon>Dikarya</taxon>
        <taxon>Ascomycota</taxon>
        <taxon>Pezizomycotina</taxon>
        <taxon>Dothideomycetes</taxon>
        <taxon>Pleosporomycetidae</taxon>
        <taxon>Pleosporales</taxon>
        <taxon>Pleosporineae</taxon>
        <taxon>Phaeosphaeriaceae</taxon>
        <taxon>Parastagonospora</taxon>
    </lineage>
</organism>
<feature type="domain" description="Protein kinase" evidence="1">
    <location>
        <begin position="1"/>
        <end position="113"/>
    </location>
</feature>
<accession>A0A7U2I3S5</accession>
<protein>
    <recommendedName>
        <fullName evidence="1">Protein kinase domain-containing protein</fullName>
    </recommendedName>
</protein>
<evidence type="ECO:0000259" key="1">
    <source>
        <dbReference type="PROSITE" id="PS50011"/>
    </source>
</evidence>
<dbReference type="GO" id="GO:0005524">
    <property type="term" value="F:ATP binding"/>
    <property type="evidence" value="ECO:0007669"/>
    <property type="project" value="InterPro"/>
</dbReference>
<dbReference type="VEuPathDB" id="FungiDB:JI435_438520"/>
<dbReference type="InterPro" id="IPR000719">
    <property type="entry name" value="Prot_kinase_dom"/>
</dbReference>
<dbReference type="InterPro" id="IPR011009">
    <property type="entry name" value="Kinase-like_dom_sf"/>
</dbReference>
<dbReference type="AlphaFoldDB" id="A0A7U2I3S5"/>
<sequence length="113" mass="12517">MHSQDIRYQGIKPSNIIHRGNIILSKDFSSSNTFAVGHTTCTDNPWRSSSMYPAPELTYRSFTLEGLSSHGQSTGIFALGCVFCVMLGVWQGQSLTDLHNHLSRAKGAENRPF</sequence>
<keyword evidence="3" id="KW-1185">Reference proteome</keyword>
<dbReference type="SUPFAM" id="SSF56112">
    <property type="entry name" value="Protein kinase-like (PK-like)"/>
    <property type="match status" value="1"/>
</dbReference>
<proteinExistence type="predicted"/>
<gene>
    <name evidence="2" type="ORF">JI435_438520</name>
</gene>
<dbReference type="OrthoDB" id="4062651at2759"/>
<dbReference type="PROSITE" id="PS50011">
    <property type="entry name" value="PROTEIN_KINASE_DOM"/>
    <property type="match status" value="1"/>
</dbReference>
<name>A0A7U2I3S5_PHANO</name>
<dbReference type="Proteomes" id="UP000663193">
    <property type="component" value="Chromosome 11"/>
</dbReference>
<dbReference type="Gene3D" id="1.10.510.10">
    <property type="entry name" value="Transferase(Phosphotransferase) domain 1"/>
    <property type="match status" value="1"/>
</dbReference>